<proteinExistence type="predicted"/>
<evidence type="ECO:0000313" key="3">
    <source>
        <dbReference type="Proteomes" id="UP001221757"/>
    </source>
</evidence>
<comment type="caution">
    <text evidence="2">The sequence shown here is derived from an EMBL/GenBank/DDBJ whole genome shotgun (WGS) entry which is preliminary data.</text>
</comment>
<feature type="compositionally biased region" description="Polar residues" evidence="1">
    <location>
        <begin position="367"/>
        <end position="395"/>
    </location>
</feature>
<gene>
    <name evidence="2" type="ORF">B0H17DRAFT_1205878</name>
</gene>
<protein>
    <submittedName>
        <fullName evidence="2">Uncharacterized protein</fullName>
    </submittedName>
</protein>
<reference evidence="2" key="1">
    <citation type="submission" date="2023-03" db="EMBL/GenBank/DDBJ databases">
        <title>Massive genome expansion in bonnet fungi (Mycena s.s.) driven by repeated elements and novel gene families across ecological guilds.</title>
        <authorList>
            <consortium name="Lawrence Berkeley National Laboratory"/>
            <person name="Harder C.B."/>
            <person name="Miyauchi S."/>
            <person name="Viragh M."/>
            <person name="Kuo A."/>
            <person name="Thoen E."/>
            <person name="Andreopoulos B."/>
            <person name="Lu D."/>
            <person name="Skrede I."/>
            <person name="Drula E."/>
            <person name="Henrissat B."/>
            <person name="Morin E."/>
            <person name="Kohler A."/>
            <person name="Barry K."/>
            <person name="LaButti K."/>
            <person name="Morin E."/>
            <person name="Salamov A."/>
            <person name="Lipzen A."/>
            <person name="Mereny Z."/>
            <person name="Hegedus B."/>
            <person name="Baldrian P."/>
            <person name="Stursova M."/>
            <person name="Weitz H."/>
            <person name="Taylor A."/>
            <person name="Grigoriev I.V."/>
            <person name="Nagy L.G."/>
            <person name="Martin F."/>
            <person name="Kauserud H."/>
        </authorList>
    </citation>
    <scope>NUCLEOTIDE SEQUENCE</scope>
    <source>
        <strain evidence="2">CBHHK067</strain>
    </source>
</reference>
<dbReference type="Proteomes" id="UP001221757">
    <property type="component" value="Unassembled WGS sequence"/>
</dbReference>
<feature type="region of interest" description="Disordered" evidence="1">
    <location>
        <begin position="130"/>
        <end position="150"/>
    </location>
</feature>
<feature type="region of interest" description="Disordered" evidence="1">
    <location>
        <begin position="357"/>
        <end position="395"/>
    </location>
</feature>
<accession>A0AAD7D6I4</accession>
<sequence length="395" mass="42783">MSDSLAAIRLFSRFEGCTLAFPPPNGPGIKRAWNSTPNNILATSDEELHSSSGEGDDIPRLATTLLPEDSSQISDLAPTANVVRGNASSVDASVIPRRAQSISLNASAPVFHSLSHPVFQPTLPSVAPACAVPSSRDERSPPPSPRCAPAILNSKGEREFRHYQKMLDSEIGVSTCLRALLGYGVQRAGSAQPAAQLAHRLIAGRTDDLRARIRSEALGMFNLYWREDGAWQHEIHEISPYILSRGVNIAGFMGSLHRVGILSGRDAHRCLDSLLWTGLHFLRLLAAHALFVQCGDRICAGDSGVQTAILKERISARRPDGRFVRGAHDEGYVLILDLLDNIDRWFAAQEMKSLRAEDPSRIIPGTTPHNTPEGSAGSSPTLSSVTVMTPRTQLN</sequence>
<evidence type="ECO:0000256" key="1">
    <source>
        <dbReference type="SAM" id="MobiDB-lite"/>
    </source>
</evidence>
<keyword evidence="3" id="KW-1185">Reference proteome</keyword>
<organism evidence="2 3">
    <name type="scientific">Mycena rosella</name>
    <name type="common">Pink bonnet</name>
    <name type="synonym">Agaricus rosellus</name>
    <dbReference type="NCBI Taxonomy" id="1033263"/>
    <lineage>
        <taxon>Eukaryota</taxon>
        <taxon>Fungi</taxon>
        <taxon>Dikarya</taxon>
        <taxon>Basidiomycota</taxon>
        <taxon>Agaricomycotina</taxon>
        <taxon>Agaricomycetes</taxon>
        <taxon>Agaricomycetidae</taxon>
        <taxon>Agaricales</taxon>
        <taxon>Marasmiineae</taxon>
        <taxon>Mycenaceae</taxon>
        <taxon>Mycena</taxon>
    </lineage>
</organism>
<name>A0AAD7D6I4_MYCRO</name>
<dbReference type="EMBL" id="JARKIE010000119">
    <property type="protein sequence ID" value="KAJ7681347.1"/>
    <property type="molecule type" value="Genomic_DNA"/>
</dbReference>
<evidence type="ECO:0000313" key="2">
    <source>
        <dbReference type="EMBL" id="KAJ7681347.1"/>
    </source>
</evidence>
<dbReference type="AlphaFoldDB" id="A0AAD7D6I4"/>